<dbReference type="InterPro" id="IPR046348">
    <property type="entry name" value="SIS_dom_sf"/>
</dbReference>
<gene>
    <name evidence="7" type="primary">pgi</name>
    <name evidence="9" type="ORF">D1Y85_08160</name>
</gene>
<dbReference type="InterPro" id="IPR023096">
    <property type="entry name" value="G6P_Isomerase_C"/>
</dbReference>
<evidence type="ECO:0000256" key="1">
    <source>
        <dbReference type="ARBA" id="ARBA00004926"/>
    </source>
</evidence>
<organism evidence="9 10">
    <name type="scientific">Paraburkholderia dinghuensis</name>
    <dbReference type="NCBI Taxonomy" id="2305225"/>
    <lineage>
        <taxon>Bacteria</taxon>
        <taxon>Pseudomonadati</taxon>
        <taxon>Pseudomonadota</taxon>
        <taxon>Betaproteobacteria</taxon>
        <taxon>Burkholderiales</taxon>
        <taxon>Burkholderiaceae</taxon>
        <taxon>Paraburkholderia</taxon>
    </lineage>
</organism>
<dbReference type="AlphaFoldDB" id="A0A3N6NFG8"/>
<dbReference type="PROSITE" id="PS00765">
    <property type="entry name" value="P_GLUCOSE_ISOMERASE_1"/>
    <property type="match status" value="1"/>
</dbReference>
<comment type="pathway">
    <text evidence="1 7 8">Carbohydrate degradation; glycolysis; D-glyceraldehyde 3-phosphate and glycerone phosphate from D-glucose: step 2/4.</text>
</comment>
<dbReference type="InterPro" id="IPR018189">
    <property type="entry name" value="Phosphoglucose_isomerase_CS"/>
</dbReference>
<dbReference type="CDD" id="cd05016">
    <property type="entry name" value="SIS_PGI_2"/>
    <property type="match status" value="1"/>
</dbReference>
<dbReference type="PANTHER" id="PTHR11469:SF1">
    <property type="entry name" value="GLUCOSE-6-PHOSPHATE ISOMERASE"/>
    <property type="match status" value="1"/>
</dbReference>
<reference evidence="9 10" key="1">
    <citation type="submission" date="2018-11" db="EMBL/GenBank/DDBJ databases">
        <title>Paraburkholderia sp. DHOA04, isolated from soil.</title>
        <authorList>
            <person name="Gao Z.-H."/>
            <person name="Qiu L.-H."/>
            <person name="Fu J.-C."/>
        </authorList>
    </citation>
    <scope>NUCLEOTIDE SEQUENCE [LARGE SCALE GENOMIC DNA]</scope>
    <source>
        <strain evidence="9 10">DHOA04</strain>
    </source>
</reference>
<feature type="active site" evidence="7">
    <location>
        <position position="502"/>
    </location>
</feature>
<protein>
    <recommendedName>
        <fullName evidence="7">Glucose-6-phosphate isomerase</fullName>
        <shortName evidence="7">GPI</shortName>
        <ecNumber evidence="7">5.3.1.9</ecNumber>
    </recommendedName>
    <alternativeName>
        <fullName evidence="7">Phosphoglucose isomerase</fullName>
        <shortName evidence="7">PGI</shortName>
    </alternativeName>
    <alternativeName>
        <fullName evidence="7">Phosphohexose isomerase</fullName>
        <shortName evidence="7">PHI</shortName>
    </alternativeName>
</protein>
<keyword evidence="4 7" id="KW-0324">Glycolysis</keyword>
<dbReference type="CDD" id="cd05015">
    <property type="entry name" value="SIS_PGI_1"/>
    <property type="match status" value="1"/>
</dbReference>
<comment type="catalytic activity">
    <reaction evidence="6 7 8">
        <text>alpha-D-glucose 6-phosphate = beta-D-fructose 6-phosphate</text>
        <dbReference type="Rhea" id="RHEA:11816"/>
        <dbReference type="ChEBI" id="CHEBI:57634"/>
        <dbReference type="ChEBI" id="CHEBI:58225"/>
        <dbReference type="EC" id="5.3.1.9"/>
    </reaction>
</comment>
<feature type="active site" evidence="7">
    <location>
        <position position="380"/>
    </location>
</feature>
<dbReference type="Gene3D" id="3.40.50.10490">
    <property type="entry name" value="Glucose-6-phosphate isomerase like protein, domain 1"/>
    <property type="match status" value="2"/>
</dbReference>
<keyword evidence="7" id="KW-0963">Cytoplasm</keyword>
<dbReference type="GO" id="GO:0048029">
    <property type="term" value="F:monosaccharide binding"/>
    <property type="evidence" value="ECO:0007669"/>
    <property type="project" value="TreeGrafter"/>
</dbReference>
<evidence type="ECO:0000313" key="9">
    <source>
        <dbReference type="EMBL" id="RQH07357.1"/>
    </source>
</evidence>
<evidence type="ECO:0000256" key="7">
    <source>
        <dbReference type="HAMAP-Rule" id="MF_00473"/>
    </source>
</evidence>
<dbReference type="Gene3D" id="1.10.1390.10">
    <property type="match status" value="1"/>
</dbReference>
<dbReference type="UniPathway" id="UPA00109">
    <property type="reaction ID" value="UER00181"/>
</dbReference>
<dbReference type="OrthoDB" id="140919at2"/>
<dbReference type="Pfam" id="PF00342">
    <property type="entry name" value="PGI"/>
    <property type="match status" value="1"/>
</dbReference>
<dbReference type="GO" id="GO:0006094">
    <property type="term" value="P:gluconeogenesis"/>
    <property type="evidence" value="ECO:0007669"/>
    <property type="project" value="UniProtKB-UniRule"/>
</dbReference>
<comment type="caution">
    <text evidence="9">The sequence shown here is derived from an EMBL/GenBank/DDBJ whole genome shotgun (WGS) entry which is preliminary data.</text>
</comment>
<evidence type="ECO:0000256" key="3">
    <source>
        <dbReference type="ARBA" id="ARBA00022432"/>
    </source>
</evidence>
<keyword evidence="5 7" id="KW-0413">Isomerase</keyword>
<dbReference type="HAMAP" id="MF_00473">
    <property type="entry name" value="G6P_isomerase"/>
    <property type="match status" value="1"/>
</dbReference>
<dbReference type="GO" id="GO:0006096">
    <property type="term" value="P:glycolytic process"/>
    <property type="evidence" value="ECO:0007669"/>
    <property type="project" value="UniProtKB-UniRule"/>
</dbReference>
<accession>A0A3N6NFG8</accession>
<comment type="similarity">
    <text evidence="2 7 8">Belongs to the GPI family.</text>
</comment>
<name>A0A3N6NFG8_9BURK</name>
<dbReference type="PROSITE" id="PS51463">
    <property type="entry name" value="P_GLUCOSE_ISOMERASE_3"/>
    <property type="match status" value="1"/>
</dbReference>
<dbReference type="SUPFAM" id="SSF53697">
    <property type="entry name" value="SIS domain"/>
    <property type="match status" value="1"/>
</dbReference>
<comment type="function">
    <text evidence="7">Catalyzes the reversible isomerization of glucose-6-phosphate to fructose-6-phosphate.</text>
</comment>
<dbReference type="NCBIfam" id="NF001211">
    <property type="entry name" value="PRK00179.1"/>
    <property type="match status" value="1"/>
</dbReference>
<dbReference type="PANTHER" id="PTHR11469">
    <property type="entry name" value="GLUCOSE-6-PHOSPHATE ISOMERASE"/>
    <property type="match status" value="1"/>
</dbReference>
<evidence type="ECO:0000256" key="8">
    <source>
        <dbReference type="RuleBase" id="RU000612"/>
    </source>
</evidence>
<dbReference type="InterPro" id="IPR035476">
    <property type="entry name" value="SIS_PGI_1"/>
</dbReference>
<comment type="pathway">
    <text evidence="7">Carbohydrate biosynthesis; gluconeogenesis.</text>
</comment>
<dbReference type="UniPathway" id="UPA00138"/>
<dbReference type="PROSITE" id="PS00174">
    <property type="entry name" value="P_GLUCOSE_ISOMERASE_2"/>
    <property type="match status" value="1"/>
</dbReference>
<sequence>MTNTLPAWSTLQTHYGQIRDERLRDWFASANDTAPTRAERFTFSGGGLAADLSKNRITDATLKLLVQLARESGVEPRRDAMFAGQIVNPTESRAALHTALRATEPDAPFHAQVLAERAKMASFADAVRSGTWTGYTGKRIRHVVNIGIGGSDLGPKMVVHALDHLASPDITSHFVSNVDGADLWRVIEHIDPEETLAIIVSKTFTTLETMTNARSMRAWFVRNGCPESALAKHFVGVSANPAEVVKFGIAPDNVFEMWDWVGGRYSLWSAVGLSIMIAIGPRQFDELLAGAHDMDQHFREAPLERNLPVLLGMIGIWYRNFFGSQSYLVAPYSEALHYLPSYLQQLEMESNGKSARLDGHLVDYPTAAVTWGEPGTNGQHAFFQMLHQGPTIVPIDFIAVLTPEHPLDDHHPKLLANCFAQSEALMLGRTEEEARKVAGPDKPELVPHLMFPGNRPTTTLLVDALNARTLGALIALYEHKVLVQAAVWNINPFDQWGVELGKILGKVVEADLTAAPGDVKQHDSSTATLIARARAALKREGPAGS</sequence>
<dbReference type="EMBL" id="RQIS01000005">
    <property type="protein sequence ID" value="RQH07357.1"/>
    <property type="molecule type" value="Genomic_DNA"/>
</dbReference>
<dbReference type="RefSeq" id="WP_124150555.1">
    <property type="nucleotide sequence ID" value="NZ_RQIS01000005.1"/>
</dbReference>
<evidence type="ECO:0000313" key="10">
    <source>
        <dbReference type="Proteomes" id="UP000272778"/>
    </source>
</evidence>
<feature type="active site" description="Proton donor" evidence="7">
    <location>
        <position position="349"/>
    </location>
</feature>
<evidence type="ECO:0000256" key="5">
    <source>
        <dbReference type="ARBA" id="ARBA00023235"/>
    </source>
</evidence>
<dbReference type="PRINTS" id="PR00662">
    <property type="entry name" value="G6PISOMERASE"/>
</dbReference>
<evidence type="ECO:0000256" key="2">
    <source>
        <dbReference type="ARBA" id="ARBA00006604"/>
    </source>
</evidence>
<dbReference type="GO" id="GO:0097367">
    <property type="term" value="F:carbohydrate derivative binding"/>
    <property type="evidence" value="ECO:0007669"/>
    <property type="project" value="InterPro"/>
</dbReference>
<dbReference type="GO" id="GO:0051156">
    <property type="term" value="P:glucose 6-phosphate metabolic process"/>
    <property type="evidence" value="ECO:0007669"/>
    <property type="project" value="TreeGrafter"/>
</dbReference>
<dbReference type="GO" id="GO:0004347">
    <property type="term" value="F:glucose-6-phosphate isomerase activity"/>
    <property type="evidence" value="ECO:0007669"/>
    <property type="project" value="UniProtKB-UniRule"/>
</dbReference>
<comment type="subcellular location">
    <subcellularLocation>
        <location evidence="7">Cytoplasm</location>
    </subcellularLocation>
</comment>
<evidence type="ECO:0000256" key="4">
    <source>
        <dbReference type="ARBA" id="ARBA00023152"/>
    </source>
</evidence>
<evidence type="ECO:0000256" key="6">
    <source>
        <dbReference type="ARBA" id="ARBA00029321"/>
    </source>
</evidence>
<dbReference type="InterPro" id="IPR035482">
    <property type="entry name" value="SIS_PGI_2"/>
</dbReference>
<dbReference type="EC" id="5.3.1.9" evidence="7"/>
<keyword evidence="3 7" id="KW-0312">Gluconeogenesis</keyword>
<dbReference type="GO" id="GO:0005829">
    <property type="term" value="C:cytosol"/>
    <property type="evidence" value="ECO:0007669"/>
    <property type="project" value="TreeGrafter"/>
</dbReference>
<proteinExistence type="inferred from homology"/>
<keyword evidence="10" id="KW-1185">Reference proteome</keyword>
<dbReference type="InterPro" id="IPR001672">
    <property type="entry name" value="G6P_Isomerase"/>
</dbReference>
<dbReference type="Proteomes" id="UP000272778">
    <property type="component" value="Unassembled WGS sequence"/>
</dbReference>